<evidence type="ECO:0000256" key="4">
    <source>
        <dbReference type="ARBA" id="ARBA00022670"/>
    </source>
</evidence>
<keyword evidence="4 12" id="KW-0645">Protease</keyword>
<dbReference type="InterPro" id="IPR043504">
    <property type="entry name" value="Peptidase_S1_PA_chymotrypsin"/>
</dbReference>
<dbReference type="Pfam" id="PF13365">
    <property type="entry name" value="Trypsin_2"/>
    <property type="match status" value="1"/>
</dbReference>
<dbReference type="EMBL" id="PYZL01000018">
    <property type="protein sequence ID" value="PTE73790.1"/>
    <property type="molecule type" value="Genomic_DNA"/>
</dbReference>
<feature type="compositionally biased region" description="Basic and acidic residues" evidence="9">
    <location>
        <begin position="140"/>
        <end position="162"/>
    </location>
</feature>
<keyword evidence="8 10" id="KW-1133">Transmembrane helix</keyword>
<dbReference type="PANTHER" id="PTHR43343">
    <property type="entry name" value="PEPTIDASE S12"/>
    <property type="match status" value="1"/>
</dbReference>
<evidence type="ECO:0000256" key="3">
    <source>
        <dbReference type="ARBA" id="ARBA00021768"/>
    </source>
</evidence>
<name>A0A2T4KIH0_9STAP</name>
<feature type="compositionally biased region" description="Basic and acidic residues" evidence="9">
    <location>
        <begin position="1"/>
        <end position="12"/>
    </location>
</feature>
<dbReference type="Proteomes" id="UP000242547">
    <property type="component" value="Unassembled WGS sequence"/>
</dbReference>
<evidence type="ECO:0000256" key="9">
    <source>
        <dbReference type="SAM" id="MobiDB-lite"/>
    </source>
</evidence>
<dbReference type="InterPro" id="IPR036034">
    <property type="entry name" value="PDZ_sf"/>
</dbReference>
<sequence length="627" mass="70434">MDNDKKHVIPRDKYRRKRHEYFHNEEREARIKREKEQRERLAQKEQQQAKLNEERVKDNLRKARIEKLTQEEIQQQQHLAKLRAENESTSKVEGKSKESHNLTLPEEQHLKKENKASENGDNQTISIDKDTNDSNSSKPEYSRLRKNKDKEEQSALKKEKNKQTNLTTHHTEQAEKPFKSDNTHEASETTDNTKLGKERKDEQNPTLTKETTNSSKRLDNRTSNNNDNTQNHTSSEEKQANDKEKLASNNTNFMDQVKAFFKLHWAKIVIVIAIILIILLLNAIISSINQGSSINQSEDNHLKYTSTMKNANNTVKSVVTVESDAPKKTSVQQTNTNSNSELGSGVVYKKVGDAFFILTNNHIISGSDKIKVTYGDHASTEARLVGKDKWSDIAVVKANIKDQNIKPIEIGDSSKLVLGESIIVVGNPLGEDFKNSVSKGIVSGLNRAVAVDFNQDNENDERIKAFQIDASVNPGNSGGAVVNDSGRLVGIVSLKINMPNIEGMGFAIPINDAIEIANELEKKGKIDYPNTGIAIENVQDLNSYEREILDVPNDIANGIVVEKLKDGGLGEKSGLKTGDVVVELDSKTIKNNLDYRQIIFNHRQDLATLTGKIYRDGKSQEIKIKLK</sequence>
<dbReference type="Proteomes" id="UP000243350">
    <property type="component" value="Unassembled WGS sequence"/>
</dbReference>
<dbReference type="InterPro" id="IPR001478">
    <property type="entry name" value="PDZ"/>
</dbReference>
<proteinExistence type="inferred from homology"/>
<organism evidence="12 14">
    <name type="scientific">Staphylococcus devriesei</name>
    <dbReference type="NCBI Taxonomy" id="586733"/>
    <lineage>
        <taxon>Bacteria</taxon>
        <taxon>Bacillati</taxon>
        <taxon>Bacillota</taxon>
        <taxon>Bacilli</taxon>
        <taxon>Bacillales</taxon>
        <taxon>Staphylococcaceae</taxon>
        <taxon>Staphylococcus</taxon>
    </lineage>
</organism>
<evidence type="ECO:0000313" key="12">
    <source>
        <dbReference type="EMBL" id="PTE73790.1"/>
    </source>
</evidence>
<dbReference type="SUPFAM" id="SSF50494">
    <property type="entry name" value="Trypsin-like serine proteases"/>
    <property type="match status" value="1"/>
</dbReference>
<evidence type="ECO:0000256" key="6">
    <source>
        <dbReference type="ARBA" id="ARBA00022801"/>
    </source>
</evidence>
<dbReference type="RefSeq" id="WP_107505873.1">
    <property type="nucleotide sequence ID" value="NZ_CP130489.1"/>
</dbReference>
<feature type="compositionally biased region" description="Basic and acidic residues" evidence="9">
    <location>
        <begin position="234"/>
        <end position="243"/>
    </location>
</feature>
<feature type="compositionally biased region" description="Basic and acidic residues" evidence="9">
    <location>
        <begin position="21"/>
        <end position="43"/>
    </location>
</feature>
<gene>
    <name evidence="12" type="ORF">BUY44_04290</name>
    <name evidence="13" type="ORF">BUY48_08880</name>
</gene>
<dbReference type="PANTHER" id="PTHR43343:SF3">
    <property type="entry name" value="PROTEASE DO-LIKE 8, CHLOROPLASTIC"/>
    <property type="match status" value="1"/>
</dbReference>
<feature type="compositionally biased region" description="Polar residues" evidence="9">
    <location>
        <begin position="204"/>
        <end position="215"/>
    </location>
</feature>
<dbReference type="Gene3D" id="2.40.10.10">
    <property type="entry name" value="Trypsin-like serine proteases"/>
    <property type="match status" value="2"/>
</dbReference>
<evidence type="ECO:0000256" key="1">
    <source>
        <dbReference type="ARBA" id="ARBA00004162"/>
    </source>
</evidence>
<feature type="transmembrane region" description="Helical" evidence="10">
    <location>
        <begin position="268"/>
        <end position="288"/>
    </location>
</feature>
<comment type="subcellular location">
    <subcellularLocation>
        <location evidence="1">Cell membrane</location>
        <topology evidence="1">Single-pass membrane protein</topology>
    </subcellularLocation>
</comment>
<dbReference type="PROSITE" id="PS50106">
    <property type="entry name" value="PDZ"/>
    <property type="match status" value="1"/>
</dbReference>
<dbReference type="GO" id="GO:0006508">
    <property type="term" value="P:proteolysis"/>
    <property type="evidence" value="ECO:0007669"/>
    <property type="project" value="UniProtKB-KW"/>
</dbReference>
<evidence type="ECO:0000313" key="15">
    <source>
        <dbReference type="Proteomes" id="UP000243350"/>
    </source>
</evidence>
<dbReference type="EMBL" id="PYZH01000059">
    <property type="protein sequence ID" value="PTF13264.1"/>
    <property type="molecule type" value="Genomic_DNA"/>
</dbReference>
<evidence type="ECO:0000256" key="8">
    <source>
        <dbReference type="ARBA" id="ARBA00022989"/>
    </source>
</evidence>
<feature type="region of interest" description="Disordered" evidence="9">
    <location>
        <begin position="73"/>
        <end position="243"/>
    </location>
</feature>
<feature type="compositionally biased region" description="Basic and acidic residues" evidence="9">
    <location>
        <begin position="169"/>
        <end position="187"/>
    </location>
</feature>
<evidence type="ECO:0000256" key="5">
    <source>
        <dbReference type="ARBA" id="ARBA00022692"/>
    </source>
</evidence>
<reference evidence="14 15" key="1">
    <citation type="journal article" date="2016" name="Front. Microbiol.">
        <title>Comprehensive Phylogenetic Analysis of Bovine Non-aureus Staphylococci Species Based on Whole-Genome Sequencing.</title>
        <authorList>
            <person name="Naushad S."/>
            <person name="Barkema H.W."/>
            <person name="Luby C."/>
            <person name="Condas L.A."/>
            <person name="Nobrega D.B."/>
            <person name="Carson D.A."/>
            <person name="De Buck J."/>
        </authorList>
    </citation>
    <scope>NUCLEOTIDE SEQUENCE [LARGE SCALE GENOMIC DNA]</scope>
    <source>
        <strain evidence="13 15">SNUC 4143</strain>
        <strain evidence="12 14">SNUC 761</strain>
    </source>
</reference>
<comment type="similarity">
    <text evidence="2">Belongs to the peptidase S1C family.</text>
</comment>
<dbReference type="InterPro" id="IPR001940">
    <property type="entry name" value="Peptidase_S1C"/>
</dbReference>
<feature type="region of interest" description="Disordered" evidence="9">
    <location>
        <begin position="1"/>
        <end position="57"/>
    </location>
</feature>
<dbReference type="PRINTS" id="PR00834">
    <property type="entry name" value="PROTEASES2C"/>
</dbReference>
<evidence type="ECO:0000256" key="10">
    <source>
        <dbReference type="SAM" id="Phobius"/>
    </source>
</evidence>
<dbReference type="InterPro" id="IPR051201">
    <property type="entry name" value="Chloro_Bact_Ser_Proteases"/>
</dbReference>
<feature type="compositionally biased region" description="Basic and acidic residues" evidence="9">
    <location>
        <begin position="194"/>
        <end position="203"/>
    </location>
</feature>
<dbReference type="Pfam" id="PF13180">
    <property type="entry name" value="PDZ_2"/>
    <property type="match status" value="1"/>
</dbReference>
<reference evidence="12" key="2">
    <citation type="submission" date="2018-03" db="EMBL/GenBank/DDBJ databases">
        <authorList>
            <person name="Keele B.F."/>
        </authorList>
    </citation>
    <scope>NUCLEOTIDE SEQUENCE</scope>
    <source>
        <strain evidence="13">SNUC 4143</strain>
        <strain evidence="12">SNUC 761</strain>
    </source>
</reference>
<keyword evidence="7" id="KW-0720">Serine protease</keyword>
<dbReference type="Gene3D" id="2.30.42.10">
    <property type="match status" value="1"/>
</dbReference>
<comment type="caution">
    <text evidence="12">The sequence shown here is derived from an EMBL/GenBank/DDBJ whole genome shotgun (WGS) entry which is preliminary data.</text>
</comment>
<accession>A0A2T4KIH0</accession>
<evidence type="ECO:0000313" key="13">
    <source>
        <dbReference type="EMBL" id="PTF13264.1"/>
    </source>
</evidence>
<evidence type="ECO:0000256" key="2">
    <source>
        <dbReference type="ARBA" id="ARBA00010541"/>
    </source>
</evidence>
<evidence type="ECO:0000259" key="11">
    <source>
        <dbReference type="PROSITE" id="PS50106"/>
    </source>
</evidence>
<feature type="domain" description="PDZ" evidence="11">
    <location>
        <begin position="515"/>
        <end position="591"/>
    </location>
</feature>
<evidence type="ECO:0000256" key="7">
    <source>
        <dbReference type="ARBA" id="ARBA00022825"/>
    </source>
</evidence>
<feature type="compositionally biased region" description="Basic and acidic residues" evidence="9">
    <location>
        <begin position="82"/>
        <end position="118"/>
    </location>
</feature>
<evidence type="ECO:0000313" key="14">
    <source>
        <dbReference type="Proteomes" id="UP000242547"/>
    </source>
</evidence>
<dbReference type="InterPro" id="IPR009003">
    <property type="entry name" value="Peptidase_S1_PA"/>
</dbReference>
<keyword evidence="5 10" id="KW-0812">Transmembrane</keyword>
<protein>
    <recommendedName>
        <fullName evidence="3">Serine protease HtrA-like</fullName>
    </recommendedName>
</protein>
<keyword evidence="10" id="KW-0472">Membrane</keyword>
<feature type="compositionally biased region" description="Low complexity" evidence="9">
    <location>
        <begin position="221"/>
        <end position="233"/>
    </location>
</feature>
<dbReference type="SUPFAM" id="SSF50156">
    <property type="entry name" value="PDZ domain-like"/>
    <property type="match status" value="1"/>
</dbReference>
<dbReference type="CDD" id="cd06781">
    <property type="entry name" value="cpPDZ_BsHtra-like"/>
    <property type="match status" value="1"/>
</dbReference>
<dbReference type="GO" id="GO:0004252">
    <property type="term" value="F:serine-type endopeptidase activity"/>
    <property type="evidence" value="ECO:0007669"/>
    <property type="project" value="InterPro"/>
</dbReference>
<dbReference type="AlphaFoldDB" id="A0A2T4KIH0"/>
<dbReference type="GO" id="GO:0005886">
    <property type="term" value="C:plasma membrane"/>
    <property type="evidence" value="ECO:0007669"/>
    <property type="project" value="UniProtKB-SubCell"/>
</dbReference>
<keyword evidence="6" id="KW-0378">Hydrolase</keyword>